<evidence type="ECO:0000313" key="2">
    <source>
        <dbReference type="EMBL" id="MDQ0557145.1"/>
    </source>
</evidence>
<keyword evidence="1" id="KW-0812">Transmembrane</keyword>
<proteinExistence type="predicted"/>
<feature type="transmembrane region" description="Helical" evidence="1">
    <location>
        <begin position="191"/>
        <end position="218"/>
    </location>
</feature>
<organism evidence="2 3">
    <name type="scientific">Paraclostridium ghonii</name>
    <dbReference type="NCBI Taxonomy" id="29358"/>
    <lineage>
        <taxon>Bacteria</taxon>
        <taxon>Bacillati</taxon>
        <taxon>Bacillota</taxon>
        <taxon>Clostridia</taxon>
        <taxon>Peptostreptococcales</taxon>
        <taxon>Peptostreptococcaceae</taxon>
        <taxon>Paraclostridium</taxon>
    </lineage>
</organism>
<evidence type="ECO:0008006" key="4">
    <source>
        <dbReference type="Google" id="ProtNLM"/>
    </source>
</evidence>
<reference evidence="2 3" key="1">
    <citation type="submission" date="2023-07" db="EMBL/GenBank/DDBJ databases">
        <title>Genomic Encyclopedia of Type Strains, Phase IV (KMG-IV): sequencing the most valuable type-strain genomes for metagenomic binning, comparative biology and taxonomic classification.</title>
        <authorList>
            <person name="Goeker M."/>
        </authorList>
    </citation>
    <scope>NUCLEOTIDE SEQUENCE [LARGE SCALE GENOMIC DNA]</scope>
    <source>
        <strain evidence="2 3">DSM 15049</strain>
    </source>
</reference>
<name>A0ABU0N201_9FIRM</name>
<keyword evidence="3" id="KW-1185">Reference proteome</keyword>
<evidence type="ECO:0000313" key="3">
    <source>
        <dbReference type="Proteomes" id="UP001232584"/>
    </source>
</evidence>
<dbReference type="EMBL" id="JAUSWG010000009">
    <property type="protein sequence ID" value="MDQ0557145.1"/>
    <property type="molecule type" value="Genomic_DNA"/>
</dbReference>
<evidence type="ECO:0000256" key="1">
    <source>
        <dbReference type="SAM" id="Phobius"/>
    </source>
</evidence>
<sequence>MEKNAETVFCSKCGHKNSSPGKFCSSCGNSLESIEGSIKDDATNSKDTITNNETYTNLTDISGDVCLKVDWENNDMVNFIQKNTEYYIPKFKEMQEFEKSTSWNWASFFLAPNWLLYRKMYGYGFGLIITNVIFTFIPFLGFLLNIGTYIACGLYGNSLYLKHIQKQLSSVGGLKEDIKHRVLLSKGGTNLALPIILTCLVPILIFILLCFGVTLSLMSSPNYY</sequence>
<gene>
    <name evidence="2" type="ORF">QOZ92_002263</name>
</gene>
<feature type="transmembrane region" description="Helical" evidence="1">
    <location>
        <begin position="125"/>
        <end position="151"/>
    </location>
</feature>
<dbReference type="RefSeq" id="WP_307507825.1">
    <property type="nucleotide sequence ID" value="NZ_BAAACE010000012.1"/>
</dbReference>
<protein>
    <recommendedName>
        <fullName evidence="4">DUF2628 domain-containing protein</fullName>
    </recommendedName>
</protein>
<keyword evidence="1" id="KW-0472">Membrane</keyword>
<accession>A0ABU0N201</accession>
<dbReference type="Proteomes" id="UP001232584">
    <property type="component" value="Unassembled WGS sequence"/>
</dbReference>
<comment type="caution">
    <text evidence="2">The sequence shown here is derived from an EMBL/GenBank/DDBJ whole genome shotgun (WGS) entry which is preliminary data.</text>
</comment>
<keyword evidence="1" id="KW-1133">Transmembrane helix</keyword>